<name>C7LK54_KARMS</name>
<evidence type="ECO:0000259" key="6">
    <source>
        <dbReference type="SMART" id="SM00732"/>
    </source>
</evidence>
<sequence length="138" mass="16119">MSKILCIDFGTKRIGLSIPIRSIAFGLETLETVDYNHLIATIDKYIKNKYIDTLVIGHPLKSDKSLFPIEKDIIKFINFFKTKYPKLIIKRIDERFSSKIANYFLINSFFNKKKRKQKKILDQISAILLLQDFISNNS</sequence>
<dbReference type="AlphaFoldDB" id="C7LK54"/>
<dbReference type="Proteomes" id="UP000008074">
    <property type="component" value="Chromosome"/>
</dbReference>
<dbReference type="PANTHER" id="PTHR33317:SF4">
    <property type="entry name" value="POLYNUCLEOTIDYL TRANSFERASE, RIBONUCLEASE H-LIKE SUPERFAMILY PROTEIN"/>
    <property type="match status" value="1"/>
</dbReference>
<dbReference type="Gene3D" id="3.30.420.140">
    <property type="entry name" value="YqgF/RNase H-like domain"/>
    <property type="match status" value="1"/>
</dbReference>
<comment type="function">
    <text evidence="5">Could be a nuclease involved in processing of the 5'-end of pre-16S rRNA.</text>
</comment>
<dbReference type="KEGG" id="sms:SMDSEM_101"/>
<dbReference type="STRING" id="595499.SMDSEM_101"/>
<evidence type="ECO:0000256" key="3">
    <source>
        <dbReference type="ARBA" id="ARBA00022722"/>
    </source>
</evidence>
<evidence type="ECO:0000313" key="8">
    <source>
        <dbReference type="Proteomes" id="UP000008074"/>
    </source>
</evidence>
<dbReference type="InterPro" id="IPR037027">
    <property type="entry name" value="YqgF/RNaseH-like_dom_sf"/>
</dbReference>
<dbReference type="NCBIfam" id="TIGR00250">
    <property type="entry name" value="RNAse_H_YqgF"/>
    <property type="match status" value="1"/>
</dbReference>
<reference evidence="7 8" key="1">
    <citation type="journal article" date="2009" name="Proc. Natl. Acad. Sci. U.S.A.">
        <title>Convergent evolution of metabolic roles in bacterial co-symbionts of insects.</title>
        <authorList>
            <person name="McCutcheon J.P."/>
            <person name="McDonald B.R."/>
            <person name="Moran N.A."/>
        </authorList>
    </citation>
    <scope>NUCLEOTIDE SEQUENCE [LARGE SCALE GENOMIC DNA]</scope>
    <source>
        <strain evidence="7 8">SMDSEM</strain>
    </source>
</reference>
<evidence type="ECO:0000256" key="1">
    <source>
        <dbReference type="ARBA" id="ARBA00022490"/>
    </source>
</evidence>
<dbReference type="PANTHER" id="PTHR33317">
    <property type="entry name" value="POLYNUCLEOTIDYL TRANSFERASE, RIBONUCLEASE H-LIKE SUPERFAMILY PROTEIN"/>
    <property type="match status" value="1"/>
</dbReference>
<dbReference type="HAMAP" id="MF_00651">
    <property type="entry name" value="Nuclease_YqgF"/>
    <property type="match status" value="1"/>
</dbReference>
<keyword evidence="1 5" id="KW-0963">Cytoplasm</keyword>
<proteinExistence type="inferred from homology"/>
<evidence type="ECO:0000256" key="4">
    <source>
        <dbReference type="ARBA" id="ARBA00022801"/>
    </source>
</evidence>
<dbReference type="EC" id="3.1.-.-" evidence="5"/>
<dbReference type="InterPro" id="IPR006641">
    <property type="entry name" value="YqgF/RNaseH-like_dom"/>
</dbReference>
<dbReference type="CDD" id="cd16964">
    <property type="entry name" value="YqgF"/>
    <property type="match status" value="1"/>
</dbReference>
<dbReference type="GO" id="GO:0004518">
    <property type="term" value="F:nuclease activity"/>
    <property type="evidence" value="ECO:0007669"/>
    <property type="project" value="UniProtKB-KW"/>
</dbReference>
<accession>C7LK54</accession>
<organism evidence="7 8">
    <name type="scientific">Karelsulcia muelleri (strain SMDSEM)</name>
    <name type="common">Sulcia muelleri</name>
    <dbReference type="NCBI Taxonomy" id="595499"/>
    <lineage>
        <taxon>Bacteria</taxon>
        <taxon>Pseudomonadati</taxon>
        <taxon>Bacteroidota</taxon>
        <taxon>Flavobacteriia</taxon>
        <taxon>Flavobacteriales</taxon>
        <taxon>Candidatus Karelsulcia</taxon>
    </lineage>
</organism>
<dbReference type="GO" id="GO:0016788">
    <property type="term" value="F:hydrolase activity, acting on ester bonds"/>
    <property type="evidence" value="ECO:0007669"/>
    <property type="project" value="UniProtKB-UniRule"/>
</dbReference>
<dbReference type="EMBL" id="CP001605">
    <property type="protein sequence ID" value="ACU52816.1"/>
    <property type="molecule type" value="Genomic_DNA"/>
</dbReference>
<comment type="subcellular location">
    <subcellularLocation>
        <location evidence="5">Cytoplasm</location>
    </subcellularLocation>
</comment>
<dbReference type="InterPro" id="IPR012337">
    <property type="entry name" value="RNaseH-like_sf"/>
</dbReference>
<dbReference type="InterPro" id="IPR005227">
    <property type="entry name" value="YqgF"/>
</dbReference>
<dbReference type="GO" id="GO:0000967">
    <property type="term" value="P:rRNA 5'-end processing"/>
    <property type="evidence" value="ECO:0007669"/>
    <property type="project" value="UniProtKB-UniRule"/>
</dbReference>
<keyword evidence="3 5" id="KW-0540">Nuclease</keyword>
<feature type="domain" description="YqgF/RNase H-like" evidence="6">
    <location>
        <begin position="2"/>
        <end position="101"/>
    </location>
</feature>
<keyword evidence="4 5" id="KW-0378">Hydrolase</keyword>
<dbReference type="SUPFAM" id="SSF53098">
    <property type="entry name" value="Ribonuclease H-like"/>
    <property type="match status" value="1"/>
</dbReference>
<keyword evidence="2 5" id="KW-0690">Ribosome biogenesis</keyword>
<dbReference type="Pfam" id="PF03652">
    <property type="entry name" value="RuvX"/>
    <property type="match status" value="1"/>
</dbReference>
<comment type="similarity">
    <text evidence="5">Belongs to the YqgF HJR family.</text>
</comment>
<gene>
    <name evidence="7" type="ordered locus">SMDSEM_101</name>
</gene>
<dbReference type="HOGENOM" id="CLU_098240_2_1_10"/>
<evidence type="ECO:0000313" key="7">
    <source>
        <dbReference type="EMBL" id="ACU52816.1"/>
    </source>
</evidence>
<evidence type="ECO:0000256" key="2">
    <source>
        <dbReference type="ARBA" id="ARBA00022517"/>
    </source>
</evidence>
<evidence type="ECO:0000256" key="5">
    <source>
        <dbReference type="HAMAP-Rule" id="MF_00651"/>
    </source>
</evidence>
<dbReference type="SMART" id="SM00732">
    <property type="entry name" value="YqgFc"/>
    <property type="match status" value="1"/>
</dbReference>
<dbReference type="GO" id="GO:0005829">
    <property type="term" value="C:cytosol"/>
    <property type="evidence" value="ECO:0007669"/>
    <property type="project" value="TreeGrafter"/>
</dbReference>
<protein>
    <recommendedName>
        <fullName evidence="5">Putative pre-16S rRNA nuclease</fullName>
        <ecNumber evidence="5">3.1.-.-</ecNumber>
    </recommendedName>
</protein>